<keyword evidence="3 7" id="KW-0694">RNA-binding</keyword>
<dbReference type="AlphaFoldDB" id="A0A1G1KZZ4"/>
<proteinExistence type="inferred from homology"/>
<dbReference type="CDD" id="cd00336">
    <property type="entry name" value="Ribosomal_L22"/>
    <property type="match status" value="1"/>
</dbReference>
<dbReference type="InterPro" id="IPR036394">
    <property type="entry name" value="Ribosomal_uL22_sf"/>
</dbReference>
<dbReference type="InterPro" id="IPR001063">
    <property type="entry name" value="Ribosomal_uL22"/>
</dbReference>
<dbReference type="InterPro" id="IPR005727">
    <property type="entry name" value="Ribosomal_uL22_bac/chlpt-type"/>
</dbReference>
<reference evidence="11 12" key="1">
    <citation type="journal article" date="2016" name="Nat. Commun.">
        <title>Thousands of microbial genomes shed light on interconnected biogeochemical processes in an aquifer system.</title>
        <authorList>
            <person name="Anantharaman K."/>
            <person name="Brown C.T."/>
            <person name="Hug L.A."/>
            <person name="Sharon I."/>
            <person name="Castelle C.J."/>
            <person name="Probst A.J."/>
            <person name="Thomas B.C."/>
            <person name="Singh A."/>
            <person name="Wilkins M.J."/>
            <person name="Karaoz U."/>
            <person name="Brodie E.L."/>
            <person name="Williams K.H."/>
            <person name="Hubbard S.S."/>
            <person name="Banfield J.F."/>
        </authorList>
    </citation>
    <scope>NUCLEOTIDE SEQUENCE [LARGE SCALE GENOMIC DNA]</scope>
</reference>
<accession>A0A1G1KZZ4</accession>
<gene>
    <name evidence="7" type="primary">rplV</name>
    <name evidence="11" type="ORF">A3G33_09145</name>
</gene>
<evidence type="ECO:0000256" key="6">
    <source>
        <dbReference type="ARBA" id="ARBA00035207"/>
    </source>
</evidence>
<comment type="caution">
    <text evidence="11">The sequence shown here is derived from an EMBL/GenBank/DDBJ whole genome shotgun (WGS) entry which is preliminary data.</text>
</comment>
<evidence type="ECO:0000256" key="8">
    <source>
        <dbReference type="RuleBase" id="RU004005"/>
    </source>
</evidence>
<keyword evidence="2 7" id="KW-0699">rRNA-binding</keyword>
<comment type="similarity">
    <text evidence="1 7 8">Belongs to the universal ribosomal protein uL22 family.</text>
</comment>
<evidence type="ECO:0000313" key="11">
    <source>
        <dbReference type="EMBL" id="OGW98470.1"/>
    </source>
</evidence>
<evidence type="ECO:0000256" key="2">
    <source>
        <dbReference type="ARBA" id="ARBA00022730"/>
    </source>
</evidence>
<dbReference type="SUPFAM" id="SSF54843">
    <property type="entry name" value="Ribosomal protein L22"/>
    <property type="match status" value="1"/>
</dbReference>
<protein>
    <recommendedName>
        <fullName evidence="6 7">Large ribosomal subunit protein uL22</fullName>
    </recommendedName>
</protein>
<dbReference type="GO" id="GO:0003735">
    <property type="term" value="F:structural constituent of ribosome"/>
    <property type="evidence" value="ECO:0007669"/>
    <property type="project" value="InterPro"/>
</dbReference>
<evidence type="ECO:0000256" key="10">
    <source>
        <dbReference type="RuleBase" id="RU004008"/>
    </source>
</evidence>
<organism evidence="11 12">
    <name type="scientific">Candidatus Danuiimicrobium aquiferis</name>
    <dbReference type="NCBI Taxonomy" id="1801832"/>
    <lineage>
        <taxon>Bacteria</taxon>
        <taxon>Pseudomonadati</taxon>
        <taxon>Candidatus Omnitrophota</taxon>
        <taxon>Candidatus Danuiimicrobium</taxon>
    </lineage>
</organism>
<dbReference type="Gene3D" id="3.90.470.10">
    <property type="entry name" value="Ribosomal protein L22/L17"/>
    <property type="match status" value="1"/>
</dbReference>
<dbReference type="HAMAP" id="MF_01331_B">
    <property type="entry name" value="Ribosomal_uL22_B"/>
    <property type="match status" value="1"/>
</dbReference>
<dbReference type="EMBL" id="MHFR01000033">
    <property type="protein sequence ID" value="OGW98470.1"/>
    <property type="molecule type" value="Genomic_DNA"/>
</dbReference>
<evidence type="ECO:0000256" key="1">
    <source>
        <dbReference type="ARBA" id="ARBA00009451"/>
    </source>
</evidence>
<comment type="subunit">
    <text evidence="7 9">Part of the 50S ribosomal subunit.</text>
</comment>
<evidence type="ECO:0000256" key="7">
    <source>
        <dbReference type="HAMAP-Rule" id="MF_01331"/>
    </source>
</evidence>
<dbReference type="Pfam" id="PF00237">
    <property type="entry name" value="Ribosomal_L22"/>
    <property type="match status" value="1"/>
</dbReference>
<sequence>MEAKAVTKHIRISPRKLRLVVDTIRYKSVPAAYGVLQNLNKKGSPIVEKTLKSAHANAKVKKMDETRLYVAKIFADGGPVMKRYMERSMGRADVVLKRTAHLTVVLKEKDMAKRPKVEIAEKTGESKLPLLSKVKKSKKAAGVA</sequence>
<dbReference type="NCBIfam" id="TIGR01044">
    <property type="entry name" value="rplV_bact"/>
    <property type="match status" value="1"/>
</dbReference>
<dbReference type="GO" id="GO:0022625">
    <property type="term" value="C:cytosolic large ribosomal subunit"/>
    <property type="evidence" value="ECO:0007669"/>
    <property type="project" value="TreeGrafter"/>
</dbReference>
<dbReference type="Proteomes" id="UP000178187">
    <property type="component" value="Unassembled WGS sequence"/>
</dbReference>
<dbReference type="PROSITE" id="PS00464">
    <property type="entry name" value="RIBOSOMAL_L22"/>
    <property type="match status" value="1"/>
</dbReference>
<evidence type="ECO:0000313" key="12">
    <source>
        <dbReference type="Proteomes" id="UP000178187"/>
    </source>
</evidence>
<dbReference type="InterPro" id="IPR018260">
    <property type="entry name" value="Ribosomal_uL22_CS"/>
</dbReference>
<name>A0A1G1KZZ4_9BACT</name>
<comment type="function">
    <text evidence="7">The globular domain of the protein is located near the polypeptide exit tunnel on the outside of the subunit, while an extended beta-hairpin is found that lines the wall of the exit tunnel in the center of the 70S ribosome.</text>
</comment>
<dbReference type="InterPro" id="IPR047867">
    <property type="entry name" value="Ribosomal_uL22_bac/org-type"/>
</dbReference>
<evidence type="ECO:0000256" key="9">
    <source>
        <dbReference type="RuleBase" id="RU004006"/>
    </source>
</evidence>
<evidence type="ECO:0000256" key="3">
    <source>
        <dbReference type="ARBA" id="ARBA00022884"/>
    </source>
</evidence>
<dbReference type="PANTHER" id="PTHR13501">
    <property type="entry name" value="CHLOROPLAST 50S RIBOSOMAL PROTEIN L22-RELATED"/>
    <property type="match status" value="1"/>
</dbReference>
<evidence type="ECO:0000256" key="4">
    <source>
        <dbReference type="ARBA" id="ARBA00022980"/>
    </source>
</evidence>
<dbReference type="GO" id="GO:0006412">
    <property type="term" value="P:translation"/>
    <property type="evidence" value="ECO:0007669"/>
    <property type="project" value="UniProtKB-UniRule"/>
</dbReference>
<comment type="function">
    <text evidence="7 10">This protein binds specifically to 23S rRNA; its binding is stimulated by other ribosomal proteins, e.g., L4, L17, and L20. It is important during the early stages of 50S assembly. It makes multiple contacts with different domains of the 23S rRNA in the assembled 50S subunit and ribosome.</text>
</comment>
<dbReference type="PANTHER" id="PTHR13501:SF8">
    <property type="entry name" value="LARGE RIBOSOMAL SUBUNIT PROTEIN UL22M"/>
    <property type="match status" value="1"/>
</dbReference>
<evidence type="ECO:0000256" key="5">
    <source>
        <dbReference type="ARBA" id="ARBA00023274"/>
    </source>
</evidence>
<keyword evidence="4 7" id="KW-0689">Ribosomal protein</keyword>
<keyword evidence="5 7" id="KW-0687">Ribonucleoprotein</keyword>
<dbReference type="GO" id="GO:0019843">
    <property type="term" value="F:rRNA binding"/>
    <property type="evidence" value="ECO:0007669"/>
    <property type="project" value="UniProtKB-UniRule"/>
</dbReference>